<dbReference type="Pfam" id="PF00069">
    <property type="entry name" value="Pkinase"/>
    <property type="match status" value="1"/>
</dbReference>
<gene>
    <name evidence="5" type="ORF">g.41242</name>
</gene>
<feature type="region of interest" description="Disordered" evidence="3">
    <location>
        <begin position="1"/>
        <end position="29"/>
    </location>
</feature>
<dbReference type="InterPro" id="IPR050117">
    <property type="entry name" value="MAPK"/>
</dbReference>
<organism evidence="5">
    <name type="scientific">Homalodisca liturata</name>
    <dbReference type="NCBI Taxonomy" id="320908"/>
    <lineage>
        <taxon>Eukaryota</taxon>
        <taxon>Metazoa</taxon>
        <taxon>Ecdysozoa</taxon>
        <taxon>Arthropoda</taxon>
        <taxon>Hexapoda</taxon>
        <taxon>Insecta</taxon>
        <taxon>Pterygota</taxon>
        <taxon>Neoptera</taxon>
        <taxon>Paraneoptera</taxon>
        <taxon>Hemiptera</taxon>
        <taxon>Auchenorrhyncha</taxon>
        <taxon>Membracoidea</taxon>
        <taxon>Cicadellidae</taxon>
        <taxon>Cicadellinae</taxon>
        <taxon>Proconiini</taxon>
        <taxon>Homalodisca</taxon>
    </lineage>
</organism>
<protein>
    <recommendedName>
        <fullName evidence="4">Protein kinase domain-containing protein</fullName>
    </recommendedName>
</protein>
<evidence type="ECO:0000256" key="1">
    <source>
        <dbReference type="ARBA" id="ARBA00022741"/>
    </source>
</evidence>
<evidence type="ECO:0000256" key="2">
    <source>
        <dbReference type="ARBA" id="ARBA00022840"/>
    </source>
</evidence>
<evidence type="ECO:0000313" key="5">
    <source>
        <dbReference type="EMBL" id="JAT03487.1"/>
    </source>
</evidence>
<proteinExistence type="predicted"/>
<dbReference type="AlphaFoldDB" id="A0A1B6JWC3"/>
<dbReference type="InterPro" id="IPR011009">
    <property type="entry name" value="Kinase-like_dom_sf"/>
</dbReference>
<feature type="domain" description="Protein kinase" evidence="4">
    <location>
        <begin position="1"/>
        <end position="326"/>
    </location>
</feature>
<dbReference type="EMBL" id="GECU01004220">
    <property type="protein sequence ID" value="JAT03487.1"/>
    <property type="molecule type" value="Transcribed_RNA"/>
</dbReference>
<sequence>KVNENENSLRNPIMKRKREDDDLENAENPRVKRCALEQVGGNKQDLSGFAKQPQHSNVLSTNTIKRPLTTNSSNVINNTAEKVYGKKQSFQNLMPQKVKSTNAQTSFVRVQNSQVQLSTTFPRPKVPVLPSRQDRCQCTGKAQICNICLTRKAQFAPRAGTPGFRPPEVLLKYPLQTTAVDMWSAGVIMLCILSGCYPFFRSPDDISALCEIITVFGTTAITTLAKKIGRNVVCSEKRKPLNLRILCESLRQRKTSGKLPKADQPLCQDCHHSNTLEHGCLCEDKCRLDLSSSYFPRSAFDLLARLLDVDPDTRISAEDALQHPFITET</sequence>
<keyword evidence="1" id="KW-0547">Nucleotide-binding</keyword>
<dbReference type="InterPro" id="IPR000719">
    <property type="entry name" value="Prot_kinase_dom"/>
</dbReference>
<dbReference type="Gene3D" id="1.10.510.10">
    <property type="entry name" value="Transferase(Phosphotransferase) domain 1"/>
    <property type="match status" value="1"/>
</dbReference>
<dbReference type="PROSITE" id="PS50011">
    <property type="entry name" value="PROTEIN_KINASE_DOM"/>
    <property type="match status" value="1"/>
</dbReference>
<accession>A0A1B6JWC3</accession>
<dbReference type="GO" id="GO:0005524">
    <property type="term" value="F:ATP binding"/>
    <property type="evidence" value="ECO:0007669"/>
    <property type="project" value="UniProtKB-KW"/>
</dbReference>
<reference evidence="5" key="1">
    <citation type="submission" date="2015-11" db="EMBL/GenBank/DDBJ databases">
        <title>De novo transcriptome assembly of four potential Pierce s Disease insect vectors from Arizona vineyards.</title>
        <authorList>
            <person name="Tassone E.E."/>
        </authorList>
    </citation>
    <scope>NUCLEOTIDE SEQUENCE</scope>
</reference>
<dbReference type="PANTHER" id="PTHR24055">
    <property type="entry name" value="MITOGEN-ACTIVATED PROTEIN KINASE"/>
    <property type="match status" value="1"/>
</dbReference>
<dbReference type="GO" id="GO:0004672">
    <property type="term" value="F:protein kinase activity"/>
    <property type="evidence" value="ECO:0007669"/>
    <property type="project" value="InterPro"/>
</dbReference>
<evidence type="ECO:0000256" key="3">
    <source>
        <dbReference type="SAM" id="MobiDB-lite"/>
    </source>
</evidence>
<feature type="non-terminal residue" evidence="5">
    <location>
        <position position="1"/>
    </location>
</feature>
<dbReference type="SUPFAM" id="SSF56112">
    <property type="entry name" value="Protein kinase-like (PK-like)"/>
    <property type="match status" value="1"/>
</dbReference>
<name>A0A1B6JWC3_9HEMI</name>
<evidence type="ECO:0000259" key="4">
    <source>
        <dbReference type="PROSITE" id="PS50011"/>
    </source>
</evidence>
<dbReference type="SMART" id="SM00220">
    <property type="entry name" value="S_TKc"/>
    <property type="match status" value="1"/>
</dbReference>
<keyword evidence="2" id="KW-0067">ATP-binding</keyword>
<feature type="compositionally biased region" description="Polar residues" evidence="3">
    <location>
        <begin position="1"/>
        <end position="10"/>
    </location>
</feature>